<dbReference type="PANTHER" id="PTHR23046:SF2">
    <property type="entry name" value="PHOSPHORIBOSYLAMINOIMIDAZOLE CARBOXYLASE"/>
    <property type="match status" value="1"/>
</dbReference>
<evidence type="ECO:0000313" key="7">
    <source>
        <dbReference type="EMBL" id="ARQ97580.1"/>
    </source>
</evidence>
<dbReference type="GeneID" id="46921307"/>
<evidence type="ECO:0000256" key="4">
    <source>
        <dbReference type="PIRNR" id="PIRNR001338"/>
    </source>
</evidence>
<evidence type="ECO:0000256" key="2">
    <source>
        <dbReference type="ARBA" id="ARBA00023235"/>
    </source>
</evidence>
<comment type="pathway">
    <text evidence="3 4">Purine metabolism; IMP biosynthesis via de novo pathway; 5-amino-1-(5-phospho-D-ribosyl)imidazole-4-carboxylate from 5-amino-1-(5-phospho-D-ribosyl)imidazole (N5-CAIR route): step 2/2.</text>
</comment>
<dbReference type="NCBIfam" id="TIGR01162">
    <property type="entry name" value="purE"/>
    <property type="match status" value="1"/>
</dbReference>
<feature type="binding site" evidence="3 5">
    <location>
        <position position="13"/>
    </location>
    <ligand>
        <name>substrate</name>
    </ligand>
</feature>
<feature type="domain" description="PurE" evidence="6">
    <location>
        <begin position="2"/>
        <end position="153"/>
    </location>
</feature>
<feature type="binding site" evidence="3 5">
    <location>
        <position position="40"/>
    </location>
    <ligand>
        <name>substrate</name>
    </ligand>
</feature>
<dbReference type="SUPFAM" id="SSF52255">
    <property type="entry name" value="N5-CAIR mutase (phosphoribosylaminoimidazole carboxylase, PurE)"/>
    <property type="match status" value="1"/>
</dbReference>
<dbReference type="RefSeq" id="WP_096013211.1">
    <property type="nucleotide sequence ID" value="NZ_CP015578.1"/>
</dbReference>
<dbReference type="InterPro" id="IPR000031">
    <property type="entry name" value="PurE_dom"/>
</dbReference>
<dbReference type="EC" id="5.4.99.18" evidence="3 4"/>
<comment type="similarity">
    <text evidence="3">Belongs to the AIR carboxylase family. Class I subfamily.</text>
</comment>
<keyword evidence="2 3" id="KW-0413">Isomerase</keyword>
<dbReference type="HAMAP" id="MF_01929">
    <property type="entry name" value="PurE_classI"/>
    <property type="match status" value="1"/>
</dbReference>
<proteinExistence type="inferred from homology"/>
<keyword evidence="1 3" id="KW-0658">Purine biosynthesis</keyword>
<dbReference type="EMBL" id="CP015578">
    <property type="protein sequence ID" value="ARQ97580.1"/>
    <property type="molecule type" value="Genomic_DNA"/>
</dbReference>
<dbReference type="UniPathway" id="UPA00074">
    <property type="reaction ID" value="UER00943"/>
</dbReference>
<reference evidence="8" key="2">
    <citation type="journal article" date="2017" name="Genome Biol. Evol.">
        <title>Comparative genomic analysis identifies a Campylobacter clade deficient in selenium metabolism.</title>
        <authorList>
            <person name="Miller W.G."/>
            <person name="Yee E."/>
            <person name="Lopes B.S."/>
            <person name="Chapman M.H."/>
            <person name="Huynh S."/>
            <person name="Bono J.L."/>
            <person name="Parker C.T."/>
            <person name="Strachan N.J.C."/>
            <person name="Forbes K.J."/>
        </authorList>
    </citation>
    <scope>NUCLEOTIDE SEQUENCE [LARGE SCALE GENOMIC DNA]</scope>
    <source>
        <strain evidence="8">NCTC 13004</strain>
    </source>
</reference>
<dbReference type="SMART" id="SM01001">
    <property type="entry name" value="AIRC"/>
    <property type="match status" value="1"/>
</dbReference>
<comment type="function">
    <text evidence="3 4">Catalyzes the conversion of N5-carboxyaminoimidazole ribonucleotide (N5-CAIR) to 4-carboxy-5-aminoimidazole ribonucleotide (CAIR).</text>
</comment>
<protein>
    <recommendedName>
        <fullName evidence="3 4">N5-carboxyaminoimidazole ribonucleotide mutase</fullName>
        <shortName evidence="3 4">N5-CAIR mutase</shortName>
        <ecNumber evidence="3 4">5.4.99.18</ecNumber>
    </recommendedName>
    <alternativeName>
        <fullName evidence="3">5-(carboxyamino)imidazole ribonucleotide mutase</fullName>
    </alternativeName>
</protein>
<evidence type="ECO:0000256" key="5">
    <source>
        <dbReference type="PIRSR" id="PIRSR001338-1"/>
    </source>
</evidence>
<evidence type="ECO:0000313" key="8">
    <source>
        <dbReference type="Proteomes" id="UP000202031"/>
    </source>
</evidence>
<organism evidence="7 8">
    <name type="scientific">Campylobacter lanienae NCTC 13004</name>
    <dbReference type="NCBI Taxonomy" id="1031753"/>
    <lineage>
        <taxon>Bacteria</taxon>
        <taxon>Pseudomonadati</taxon>
        <taxon>Campylobacterota</taxon>
        <taxon>Epsilonproteobacteria</taxon>
        <taxon>Campylobacterales</taxon>
        <taxon>Campylobacteraceae</taxon>
        <taxon>Campylobacter</taxon>
    </lineage>
</organism>
<dbReference type="GO" id="GO:0034023">
    <property type="term" value="F:5-(carboxyamino)imidazole ribonucleotide mutase activity"/>
    <property type="evidence" value="ECO:0007669"/>
    <property type="project" value="UniProtKB-UniRule"/>
</dbReference>
<dbReference type="Gene3D" id="3.40.50.1970">
    <property type="match status" value="1"/>
</dbReference>
<evidence type="ECO:0000259" key="6">
    <source>
        <dbReference type="SMART" id="SM01001"/>
    </source>
</evidence>
<sequence length="168" mass="17706">MKFVSIIMGSKSDYEIISETAKILEEFDVKYEMIISSAHRSPTRTRTYVEEADAKGAAIFICAAGMAAHLAGAVAAYTIKPVIGVPMGGSALNGVDALYSTVQMPAGMPVATLAIGKAGAKNAAYLAIQILALSDENLAIKLREDREKQAKSLEADSKKIEVLLGGAK</sequence>
<gene>
    <name evidence="3 7" type="primary">purE</name>
    <name evidence="7" type="ORF">CLAN_0834</name>
</gene>
<dbReference type="PANTHER" id="PTHR23046">
    <property type="entry name" value="PHOSPHORIBOSYLAMINOIMIDAZOLE CARBOXYLASE CATALYTIC SUBUNIT"/>
    <property type="match status" value="1"/>
</dbReference>
<dbReference type="InterPro" id="IPR024694">
    <property type="entry name" value="PurE_prokaryotes"/>
</dbReference>
<comment type="catalytic activity">
    <reaction evidence="3 4">
        <text>5-carboxyamino-1-(5-phospho-D-ribosyl)imidazole + H(+) = 5-amino-1-(5-phospho-D-ribosyl)imidazole-4-carboxylate</text>
        <dbReference type="Rhea" id="RHEA:13193"/>
        <dbReference type="ChEBI" id="CHEBI:15378"/>
        <dbReference type="ChEBI" id="CHEBI:58730"/>
        <dbReference type="ChEBI" id="CHEBI:77657"/>
        <dbReference type="EC" id="5.4.99.18"/>
    </reaction>
</comment>
<dbReference type="Pfam" id="PF00731">
    <property type="entry name" value="AIRC"/>
    <property type="match status" value="1"/>
</dbReference>
<evidence type="ECO:0000256" key="3">
    <source>
        <dbReference type="HAMAP-Rule" id="MF_01929"/>
    </source>
</evidence>
<feature type="binding site" evidence="3 5">
    <location>
        <position position="10"/>
    </location>
    <ligand>
        <name>substrate</name>
    </ligand>
</feature>
<accession>A0A1X9SMZ1</accession>
<dbReference type="Proteomes" id="UP000202031">
    <property type="component" value="Chromosome"/>
</dbReference>
<evidence type="ECO:0000256" key="1">
    <source>
        <dbReference type="ARBA" id="ARBA00022755"/>
    </source>
</evidence>
<reference evidence="8" key="1">
    <citation type="journal article" date="2017" name="Genome Biol. Evol.">
        <title>Comparative Genomic Analysis Identifies a Campylobacter Clade Deficient in Selenium Metabolism.</title>
        <authorList>
            <person name="Miller W.G."/>
            <person name="Yee E."/>
            <person name="Lopes B.S."/>
            <person name="Chapman M.H."/>
            <person name="Huynh S."/>
            <person name="Bono J.L."/>
            <person name="Parker C.T."/>
            <person name="Strachan N.J.C."/>
            <person name="Forbes K.J."/>
        </authorList>
    </citation>
    <scope>NUCLEOTIDE SEQUENCE [LARGE SCALE GENOMIC DNA]</scope>
    <source>
        <strain evidence="8">NCTC 13004</strain>
    </source>
</reference>
<name>A0A1X9SMZ1_9BACT</name>
<dbReference type="AlphaFoldDB" id="A0A1X9SMZ1"/>
<dbReference type="KEGG" id="clx:CLAN_0834"/>
<dbReference type="PIRSF" id="PIRSF001338">
    <property type="entry name" value="AIR_carboxylase"/>
    <property type="match status" value="1"/>
</dbReference>
<dbReference type="GO" id="GO:0006189">
    <property type="term" value="P:'de novo' IMP biosynthetic process"/>
    <property type="evidence" value="ECO:0007669"/>
    <property type="project" value="UniProtKB-UniRule"/>
</dbReference>
<dbReference type="InterPro" id="IPR033747">
    <property type="entry name" value="PurE_ClassI"/>
</dbReference>